<dbReference type="Proteomes" id="UP001058739">
    <property type="component" value="Chromosome 02"/>
</dbReference>
<dbReference type="EMBL" id="CP099968">
    <property type="protein sequence ID" value="UWL62243.1"/>
    <property type="molecule type" value="Genomic_DNA"/>
</dbReference>
<reference evidence="1" key="1">
    <citation type="submission" date="2022-06" db="EMBL/GenBank/DDBJ databases">
        <title>Complete Genome Sequence of Deoxynivalenol-bioadsorption Ochrobactrum pseudintermedium ASAG-D25.</title>
        <authorList>
            <person name="Wang N."/>
        </authorList>
    </citation>
    <scope>NUCLEOTIDE SEQUENCE</scope>
    <source>
        <strain evidence="1">ASAG-D25</strain>
    </source>
</reference>
<protein>
    <submittedName>
        <fullName evidence="1">Uncharacterized protein</fullName>
    </submittedName>
</protein>
<dbReference type="RefSeq" id="WP_259698212.1">
    <property type="nucleotide sequence ID" value="NZ_CP099968.1"/>
</dbReference>
<evidence type="ECO:0000313" key="2">
    <source>
        <dbReference type="Proteomes" id="UP001058739"/>
    </source>
</evidence>
<gene>
    <name evidence="1" type="ORF">NIK97_20555</name>
</gene>
<sequence length="46" mass="5112">MTDLITRLSKLDAPTGADLMQLCWAITEERLKPVRALLRAKEASNA</sequence>
<evidence type="ECO:0000313" key="1">
    <source>
        <dbReference type="EMBL" id="UWL62243.1"/>
    </source>
</evidence>
<organism evidence="1 2">
    <name type="scientific">Brucella pseudintermedia</name>
    <dbReference type="NCBI Taxonomy" id="370111"/>
    <lineage>
        <taxon>Bacteria</taxon>
        <taxon>Pseudomonadati</taxon>
        <taxon>Pseudomonadota</taxon>
        <taxon>Alphaproteobacteria</taxon>
        <taxon>Hyphomicrobiales</taxon>
        <taxon>Brucellaceae</taxon>
        <taxon>Brucella/Ochrobactrum group</taxon>
        <taxon>Brucella</taxon>
    </lineage>
</organism>
<proteinExistence type="predicted"/>
<accession>A0ABY5UFY1</accession>
<name>A0ABY5UFY1_9HYPH</name>
<keyword evidence="2" id="KW-1185">Reference proteome</keyword>